<dbReference type="SUPFAM" id="SSF56059">
    <property type="entry name" value="Glutathione synthetase ATP-binding domain-like"/>
    <property type="match status" value="1"/>
</dbReference>
<comment type="caution">
    <text evidence="1">The sequence shown here is derived from an EMBL/GenBank/DDBJ whole genome shotgun (WGS) entry which is preliminary data.</text>
</comment>
<reference evidence="1 2" key="1">
    <citation type="journal article" date="2020" name="G3 (Bethesda)">
        <title>Improved Reference Genome for Cyclotella cryptica CCMP332, a Model for Cell Wall Morphogenesis, Salinity Adaptation, and Lipid Production in Diatoms (Bacillariophyta).</title>
        <authorList>
            <person name="Roberts W.R."/>
            <person name="Downey K.M."/>
            <person name="Ruck E.C."/>
            <person name="Traller J.C."/>
            <person name="Alverson A.J."/>
        </authorList>
    </citation>
    <scope>NUCLEOTIDE SEQUENCE [LARGE SCALE GENOMIC DNA]</scope>
    <source>
        <strain evidence="1 2">CCMP332</strain>
    </source>
</reference>
<name>A0ABD3NU35_9STRA</name>
<dbReference type="Proteomes" id="UP001516023">
    <property type="component" value="Unassembled WGS sequence"/>
</dbReference>
<proteinExistence type="predicted"/>
<organism evidence="1 2">
    <name type="scientific">Cyclotella cryptica</name>
    <dbReference type="NCBI Taxonomy" id="29204"/>
    <lineage>
        <taxon>Eukaryota</taxon>
        <taxon>Sar</taxon>
        <taxon>Stramenopiles</taxon>
        <taxon>Ochrophyta</taxon>
        <taxon>Bacillariophyta</taxon>
        <taxon>Coscinodiscophyceae</taxon>
        <taxon>Thalassiosirophycidae</taxon>
        <taxon>Stephanodiscales</taxon>
        <taxon>Stephanodiscaceae</taxon>
        <taxon>Cyclotella</taxon>
    </lineage>
</organism>
<gene>
    <name evidence="1" type="ORF">HJC23_009840</name>
</gene>
<dbReference type="AlphaFoldDB" id="A0ABD3NU35"/>
<evidence type="ECO:0000313" key="2">
    <source>
        <dbReference type="Proteomes" id="UP001516023"/>
    </source>
</evidence>
<dbReference type="EMBL" id="JABMIG020000418">
    <property type="protein sequence ID" value="KAL3778807.1"/>
    <property type="molecule type" value="Genomic_DNA"/>
</dbReference>
<evidence type="ECO:0000313" key="1">
    <source>
        <dbReference type="EMBL" id="KAL3778807.1"/>
    </source>
</evidence>
<sequence length="338" mass="38201">MNTIRESDTKNIVILTLKKHEDGVWVQRLLNCLELIATEENQDSKALKVEVRALETWMEEGWIVSSPNCFDNIAAIVNRVSDAASPSLFKATLALLGAARSFGIPIVNGPETYAMCGNKWCHHMLFSRANLKSPSTLMFWNEDGGNENTMEFIQEHIKSMNLDDGYTLLAKPNSGGFGTGIRKLTMPLQKNDVPAFEDCITLLQKYEQPRGNKLYRVWFLRGKVQCAVERELQDDENQFTNACSGSCSLQRPPRAWRVPMDVKDELEGQLLPLLTDAHCGSIEFLYSKEDSTRLYFDLNLLSTLPLNVLNEEGVWEASYDPWMEQAAAVWEIAQGKNL</sequence>
<accession>A0ABD3NU35</accession>
<protein>
    <submittedName>
        <fullName evidence="1">Uncharacterized protein</fullName>
    </submittedName>
</protein>
<keyword evidence="2" id="KW-1185">Reference proteome</keyword>